<dbReference type="EMBL" id="BARS01033856">
    <property type="protein sequence ID" value="GAG15852.1"/>
    <property type="molecule type" value="Genomic_DNA"/>
</dbReference>
<reference evidence="2" key="1">
    <citation type="journal article" date="2014" name="Front. Microbiol.">
        <title>High frequency of phylogenetically diverse reductive dehalogenase-homologous genes in deep subseafloor sedimentary metagenomes.</title>
        <authorList>
            <person name="Kawai M."/>
            <person name="Futagami T."/>
            <person name="Toyoda A."/>
            <person name="Takaki Y."/>
            <person name="Nishi S."/>
            <person name="Hori S."/>
            <person name="Arai W."/>
            <person name="Tsubouchi T."/>
            <person name="Morono Y."/>
            <person name="Uchiyama I."/>
            <person name="Ito T."/>
            <person name="Fujiyama A."/>
            <person name="Inagaki F."/>
            <person name="Takami H."/>
        </authorList>
    </citation>
    <scope>NUCLEOTIDE SEQUENCE</scope>
    <source>
        <strain evidence="2">Expedition CK06-06</strain>
    </source>
</reference>
<organism evidence="2">
    <name type="scientific">marine sediment metagenome</name>
    <dbReference type="NCBI Taxonomy" id="412755"/>
    <lineage>
        <taxon>unclassified sequences</taxon>
        <taxon>metagenomes</taxon>
        <taxon>ecological metagenomes</taxon>
    </lineage>
</organism>
<keyword evidence="1" id="KW-0472">Membrane</keyword>
<evidence type="ECO:0000256" key="1">
    <source>
        <dbReference type="SAM" id="Phobius"/>
    </source>
</evidence>
<feature type="non-terminal residue" evidence="2">
    <location>
        <position position="1"/>
    </location>
</feature>
<accession>X0VXL8</accession>
<feature type="transmembrane region" description="Helical" evidence="1">
    <location>
        <begin position="12"/>
        <end position="33"/>
    </location>
</feature>
<gene>
    <name evidence="2" type="ORF">S01H1_52386</name>
</gene>
<protein>
    <submittedName>
        <fullName evidence="2">Uncharacterized protein</fullName>
    </submittedName>
</protein>
<keyword evidence="1" id="KW-0812">Transmembrane</keyword>
<evidence type="ECO:0000313" key="2">
    <source>
        <dbReference type="EMBL" id="GAG15852.1"/>
    </source>
</evidence>
<sequence length="34" mass="3969">HSEYTPSFEQKAFYAFYLAILIIFDLVGVIILVF</sequence>
<name>X0VXL8_9ZZZZ</name>
<proteinExistence type="predicted"/>
<comment type="caution">
    <text evidence="2">The sequence shown here is derived from an EMBL/GenBank/DDBJ whole genome shotgun (WGS) entry which is preliminary data.</text>
</comment>
<dbReference type="AlphaFoldDB" id="X0VXL8"/>
<keyword evidence="1" id="KW-1133">Transmembrane helix</keyword>